<proteinExistence type="predicted"/>
<keyword evidence="1" id="KW-0812">Transmembrane</keyword>
<gene>
    <name evidence="3" type="ORF">K0B96_00375</name>
</gene>
<dbReference type="Proteomes" id="UP000825051">
    <property type="component" value="Chromosome"/>
</dbReference>
<accession>A0A8F9XLJ7</accession>
<dbReference type="RefSeq" id="WP_220162537.1">
    <property type="nucleotide sequence ID" value="NZ_CP080507.1"/>
</dbReference>
<keyword evidence="4" id="KW-1185">Reference proteome</keyword>
<reference evidence="3" key="1">
    <citation type="submission" date="2021-08" db="EMBL/GenBank/DDBJ databases">
        <title>Genome of a novel bacterium of the phylum Verrucomicrobia, Oleiharenicola sp. KSB-15.</title>
        <authorList>
            <person name="Chung J.-H."/>
            <person name="Ahn J.-H."/>
            <person name="Yoon Y."/>
            <person name="Kim D.-Y."/>
            <person name="An S.-H."/>
            <person name="Park I."/>
            <person name="Yeon J."/>
        </authorList>
    </citation>
    <scope>NUCLEOTIDE SEQUENCE</scope>
    <source>
        <strain evidence="3">KSB-15</strain>
    </source>
</reference>
<dbReference type="NCBIfam" id="TIGR02595">
    <property type="entry name" value="PEP_CTERM"/>
    <property type="match status" value="1"/>
</dbReference>
<feature type="domain" description="Ice-binding protein C-terminal" evidence="2">
    <location>
        <begin position="183"/>
        <end position="207"/>
    </location>
</feature>
<organism evidence="3 4">
    <name type="scientific">Horticoccus luteus</name>
    <dbReference type="NCBI Taxonomy" id="2862869"/>
    <lineage>
        <taxon>Bacteria</taxon>
        <taxon>Pseudomonadati</taxon>
        <taxon>Verrucomicrobiota</taxon>
        <taxon>Opitutia</taxon>
        <taxon>Opitutales</taxon>
        <taxon>Opitutaceae</taxon>
        <taxon>Horticoccus</taxon>
    </lineage>
</organism>
<dbReference type="InterPro" id="IPR013424">
    <property type="entry name" value="Ice-binding_C"/>
</dbReference>
<keyword evidence="1" id="KW-0472">Membrane</keyword>
<sequence>MHQLAGFRALRAVLLGAVLIVGSVSPLRAFLPPSFDASIAVTGGSGSPQTITVPHTFAFTLAEDFTGYSLFLVDFTAYSSAPAGMIDGAITHGTGMTFLASTSEISSGVQVYAADSYFGNQSFAVEFAFDDAVNFVAGTTLMVTAGSVTTDGAFATSAPDRTGAFHFSVTDGNGHYFTPTAAAIPEPSTYAMLLGAAALGLTFWRRRRA</sequence>
<protein>
    <submittedName>
        <fullName evidence="3">PEP-CTERM sorting domain-containing protein</fullName>
    </submittedName>
</protein>
<dbReference type="EMBL" id="CP080507">
    <property type="protein sequence ID" value="QYM79104.1"/>
    <property type="molecule type" value="Genomic_DNA"/>
</dbReference>
<evidence type="ECO:0000256" key="1">
    <source>
        <dbReference type="SAM" id="Phobius"/>
    </source>
</evidence>
<dbReference type="AlphaFoldDB" id="A0A8F9XLJ7"/>
<dbReference type="Pfam" id="PF07589">
    <property type="entry name" value="PEP-CTERM"/>
    <property type="match status" value="1"/>
</dbReference>
<feature type="transmembrane region" description="Helical" evidence="1">
    <location>
        <begin position="187"/>
        <end position="204"/>
    </location>
</feature>
<dbReference type="KEGG" id="ole:K0B96_00375"/>
<name>A0A8F9XLJ7_9BACT</name>
<evidence type="ECO:0000259" key="2">
    <source>
        <dbReference type="Pfam" id="PF07589"/>
    </source>
</evidence>
<evidence type="ECO:0000313" key="4">
    <source>
        <dbReference type="Proteomes" id="UP000825051"/>
    </source>
</evidence>
<keyword evidence="1" id="KW-1133">Transmembrane helix</keyword>
<evidence type="ECO:0000313" key="3">
    <source>
        <dbReference type="EMBL" id="QYM79104.1"/>
    </source>
</evidence>